<dbReference type="RefSeq" id="XP_028474357.1">
    <property type="nucleotide sequence ID" value="XM_028617050.1"/>
</dbReference>
<reference evidence="2 3" key="1">
    <citation type="submission" date="2018-11" db="EMBL/GenBank/DDBJ databases">
        <title>Genome sequence of Apiotrichum porosum DSM 27194.</title>
        <authorList>
            <person name="Aliyu H."/>
            <person name="Gorte O."/>
            <person name="Ochsenreither K."/>
        </authorList>
    </citation>
    <scope>NUCLEOTIDE SEQUENCE [LARGE SCALE GENOMIC DNA]</scope>
    <source>
        <strain evidence="2 3">DSM 27194</strain>
    </source>
</reference>
<evidence type="ECO:0000313" key="3">
    <source>
        <dbReference type="Proteomes" id="UP000279236"/>
    </source>
</evidence>
<dbReference type="InterPro" id="IPR051807">
    <property type="entry name" value="Sec-metab_biosynth-assoc"/>
</dbReference>
<dbReference type="Proteomes" id="UP000279236">
    <property type="component" value="Unassembled WGS sequence"/>
</dbReference>
<feature type="region of interest" description="Disordered" evidence="1">
    <location>
        <begin position="119"/>
        <end position="139"/>
    </location>
</feature>
<dbReference type="PANTHER" id="PTHR33606">
    <property type="entry name" value="PROTEIN YCII"/>
    <property type="match status" value="1"/>
</dbReference>
<dbReference type="AlphaFoldDB" id="A0A427XK16"/>
<evidence type="ECO:0008006" key="4">
    <source>
        <dbReference type="Google" id="ProtNLM"/>
    </source>
</evidence>
<dbReference type="SUPFAM" id="SSF54909">
    <property type="entry name" value="Dimeric alpha+beta barrel"/>
    <property type="match status" value="1"/>
</dbReference>
<sequence length="139" mass="15194">MPPKPRTSLFLAYCPDRIGPTVVETRLKVRAQHFAEFKVDQQAGRAEFGRAILPPPTSALRTTPNLFPEGVQPMGGSVMLLRYPSLEAAWARVRDDVYWTAGVWDPERTVVEEFCEPPPTGSVKGVDAENVGGSGVGIE</sequence>
<dbReference type="OrthoDB" id="5519740at2759"/>
<dbReference type="GeneID" id="39585792"/>
<dbReference type="PANTHER" id="PTHR33606:SF3">
    <property type="entry name" value="PROTEIN YCII"/>
    <property type="match status" value="1"/>
</dbReference>
<accession>A0A427XK16</accession>
<proteinExistence type="predicted"/>
<protein>
    <recommendedName>
        <fullName evidence="4">YCII-related domain-containing protein</fullName>
    </recommendedName>
</protein>
<keyword evidence="3" id="KW-1185">Reference proteome</keyword>
<name>A0A427XK16_9TREE</name>
<dbReference type="Gene3D" id="3.30.70.1060">
    <property type="entry name" value="Dimeric alpha+beta barrel"/>
    <property type="match status" value="1"/>
</dbReference>
<gene>
    <name evidence="2" type="ORF">EHS24_001249</name>
</gene>
<dbReference type="InterPro" id="IPR011008">
    <property type="entry name" value="Dimeric_a/b-barrel"/>
</dbReference>
<evidence type="ECO:0000313" key="2">
    <source>
        <dbReference type="EMBL" id="RSH79210.1"/>
    </source>
</evidence>
<organism evidence="2 3">
    <name type="scientific">Apiotrichum porosum</name>
    <dbReference type="NCBI Taxonomy" id="105984"/>
    <lineage>
        <taxon>Eukaryota</taxon>
        <taxon>Fungi</taxon>
        <taxon>Dikarya</taxon>
        <taxon>Basidiomycota</taxon>
        <taxon>Agaricomycotina</taxon>
        <taxon>Tremellomycetes</taxon>
        <taxon>Trichosporonales</taxon>
        <taxon>Trichosporonaceae</taxon>
        <taxon>Apiotrichum</taxon>
    </lineage>
</organism>
<dbReference type="EMBL" id="RSCE01000010">
    <property type="protein sequence ID" value="RSH79210.1"/>
    <property type="molecule type" value="Genomic_DNA"/>
</dbReference>
<comment type="caution">
    <text evidence="2">The sequence shown here is derived from an EMBL/GenBank/DDBJ whole genome shotgun (WGS) entry which is preliminary data.</text>
</comment>
<evidence type="ECO:0000256" key="1">
    <source>
        <dbReference type="SAM" id="MobiDB-lite"/>
    </source>
</evidence>